<evidence type="ECO:0000313" key="2">
    <source>
        <dbReference type="EMBL" id="TIB12535.1"/>
    </source>
</evidence>
<evidence type="ECO:0000313" key="5">
    <source>
        <dbReference type="Proteomes" id="UP000310689"/>
    </source>
</evidence>
<protein>
    <submittedName>
        <fullName evidence="2">Uncharacterized protein</fullName>
    </submittedName>
</protein>
<evidence type="ECO:0000313" key="3">
    <source>
        <dbReference type="EMBL" id="TIB38670.1"/>
    </source>
</evidence>
<comment type="caution">
    <text evidence="2">The sequence shown here is derived from an EMBL/GenBank/DDBJ whole genome shotgun (WGS) entry which is preliminary data.</text>
</comment>
<keyword evidence="1" id="KW-0472">Membrane</keyword>
<feature type="transmembrane region" description="Helical" evidence="1">
    <location>
        <begin position="45"/>
        <end position="64"/>
    </location>
</feature>
<keyword evidence="1" id="KW-0812">Transmembrane</keyword>
<feature type="transmembrane region" description="Helical" evidence="1">
    <location>
        <begin position="14"/>
        <end position="36"/>
    </location>
</feature>
<dbReference type="Proteomes" id="UP000306954">
    <property type="component" value="Unassembled WGS sequence"/>
</dbReference>
<evidence type="ECO:0000256" key="1">
    <source>
        <dbReference type="SAM" id="Phobius"/>
    </source>
</evidence>
<sequence>MSINPLIPGVNNKFLLITNIIFTLLFFNLVFLILAVDYDNGRTHVIALTGVVVALWTTVNWFYYELSKTKKTE</sequence>
<dbReference type="Proteomes" id="UP000310689">
    <property type="component" value="Unassembled WGS sequence"/>
</dbReference>
<proteinExistence type="predicted"/>
<dbReference type="EMBL" id="SPOF01000018">
    <property type="protein sequence ID" value="TIB12535.1"/>
    <property type="molecule type" value="Genomic_DNA"/>
</dbReference>
<keyword evidence="1" id="KW-1133">Transmembrane helix</keyword>
<dbReference type="EMBL" id="SPOI01000053">
    <property type="protein sequence ID" value="TIB38670.1"/>
    <property type="molecule type" value="Genomic_DNA"/>
</dbReference>
<dbReference type="InterPro" id="IPR013945">
    <property type="entry name" value="Pkr1"/>
</dbReference>
<organism evidence="2 4">
    <name type="scientific">Wallemia ichthyophaga</name>
    <dbReference type="NCBI Taxonomy" id="245174"/>
    <lineage>
        <taxon>Eukaryota</taxon>
        <taxon>Fungi</taxon>
        <taxon>Dikarya</taxon>
        <taxon>Basidiomycota</taxon>
        <taxon>Wallemiomycotina</taxon>
        <taxon>Wallemiomycetes</taxon>
        <taxon>Wallemiales</taxon>
        <taxon>Wallemiaceae</taxon>
        <taxon>Wallemia</taxon>
    </lineage>
</organism>
<gene>
    <name evidence="3" type="ORF">E3P86_01504</name>
    <name evidence="2" type="ORF">E3P90_01986</name>
</gene>
<evidence type="ECO:0000313" key="4">
    <source>
        <dbReference type="Proteomes" id="UP000306954"/>
    </source>
</evidence>
<accession>A0A4T0HEB8</accession>
<dbReference type="Pfam" id="PF08636">
    <property type="entry name" value="Pkr1"/>
    <property type="match status" value="1"/>
</dbReference>
<dbReference type="AlphaFoldDB" id="A0A4T0HEB8"/>
<name>A0A4T0HEB8_WALIC</name>
<dbReference type="GO" id="GO:0070072">
    <property type="term" value="P:vacuolar proton-transporting V-type ATPase complex assembly"/>
    <property type="evidence" value="ECO:0007669"/>
    <property type="project" value="InterPro"/>
</dbReference>
<reference evidence="4 5" key="1">
    <citation type="submission" date="2019-03" db="EMBL/GenBank/DDBJ databases">
        <title>Sequencing 23 genomes of Wallemia ichthyophaga.</title>
        <authorList>
            <person name="Gostincar C."/>
        </authorList>
    </citation>
    <scope>NUCLEOTIDE SEQUENCE [LARGE SCALE GENOMIC DNA]</scope>
    <source>
        <strain evidence="3 5">EXF-6200</strain>
        <strain evidence="2 4">EXF-8621</strain>
    </source>
</reference>